<accession>A0A0E9TRZ1</accession>
<sequence length="43" mass="4712">MNRNVCNVQWGQGCVYCPMGTGIVFKCPMGTGVCVMYYGDRGD</sequence>
<evidence type="ECO:0000313" key="1">
    <source>
        <dbReference type="EMBL" id="JAH55503.1"/>
    </source>
</evidence>
<dbReference type="AlphaFoldDB" id="A0A0E9TRZ1"/>
<protein>
    <submittedName>
        <fullName evidence="1">Uncharacterized protein</fullName>
    </submittedName>
</protein>
<reference evidence="1" key="2">
    <citation type="journal article" date="2015" name="Fish Shellfish Immunol.">
        <title>Early steps in the European eel (Anguilla anguilla)-Vibrio vulnificus interaction in the gills: Role of the RtxA13 toxin.</title>
        <authorList>
            <person name="Callol A."/>
            <person name="Pajuelo D."/>
            <person name="Ebbesson L."/>
            <person name="Teles M."/>
            <person name="MacKenzie S."/>
            <person name="Amaro C."/>
        </authorList>
    </citation>
    <scope>NUCLEOTIDE SEQUENCE</scope>
</reference>
<reference evidence="1" key="1">
    <citation type="submission" date="2014-11" db="EMBL/GenBank/DDBJ databases">
        <authorList>
            <person name="Amaro Gonzalez C."/>
        </authorList>
    </citation>
    <scope>NUCLEOTIDE SEQUENCE</scope>
</reference>
<proteinExistence type="predicted"/>
<name>A0A0E9TRZ1_ANGAN</name>
<organism evidence="1">
    <name type="scientific">Anguilla anguilla</name>
    <name type="common">European freshwater eel</name>
    <name type="synonym">Muraena anguilla</name>
    <dbReference type="NCBI Taxonomy" id="7936"/>
    <lineage>
        <taxon>Eukaryota</taxon>
        <taxon>Metazoa</taxon>
        <taxon>Chordata</taxon>
        <taxon>Craniata</taxon>
        <taxon>Vertebrata</taxon>
        <taxon>Euteleostomi</taxon>
        <taxon>Actinopterygii</taxon>
        <taxon>Neopterygii</taxon>
        <taxon>Teleostei</taxon>
        <taxon>Anguilliformes</taxon>
        <taxon>Anguillidae</taxon>
        <taxon>Anguilla</taxon>
    </lineage>
</organism>
<dbReference type="EMBL" id="GBXM01053074">
    <property type="protein sequence ID" value="JAH55503.1"/>
    <property type="molecule type" value="Transcribed_RNA"/>
</dbReference>